<gene>
    <name evidence="1" type="ORF">NC998_29350</name>
</gene>
<name>A0ABV0JJA7_9CYAN</name>
<evidence type="ECO:0000313" key="1">
    <source>
        <dbReference type="EMBL" id="MEP0821150.1"/>
    </source>
</evidence>
<comment type="caution">
    <text evidence="1">The sequence shown here is derived from an EMBL/GenBank/DDBJ whole genome shotgun (WGS) entry which is preliminary data.</text>
</comment>
<dbReference type="RefSeq" id="WP_190442688.1">
    <property type="nucleotide sequence ID" value="NZ_JAMPKM010000077.1"/>
</dbReference>
<reference evidence="1 2" key="1">
    <citation type="submission" date="2022-04" db="EMBL/GenBank/DDBJ databases">
        <title>Positive selection, recombination, and allopatry shape intraspecific diversity of widespread and dominant cyanobacteria.</title>
        <authorList>
            <person name="Wei J."/>
            <person name="Shu W."/>
            <person name="Hu C."/>
        </authorList>
    </citation>
    <scope>NUCLEOTIDE SEQUENCE [LARGE SCALE GENOMIC DNA]</scope>
    <source>
        <strain evidence="1 2">GB2-A4</strain>
    </source>
</reference>
<keyword evidence="2" id="KW-1185">Reference proteome</keyword>
<sequence>MSDEKSGSSDKSGQQSILIKIGVVVGSLAAITTGLTTIAKDGNTIWDSLPFSKRSTAVVASPSTSTAASLINQKFYVIAAQSEYPKALRQEPIRAAGLEFTRSFPDIRICPSKVNSRIYYLVLGSNLSQSEAQSLRQQAIVNNFRTDTYLQSEQEIFFVPSNCSPVTK</sequence>
<accession>A0ABV0JJA7</accession>
<evidence type="ECO:0008006" key="3">
    <source>
        <dbReference type="Google" id="ProtNLM"/>
    </source>
</evidence>
<proteinExistence type="predicted"/>
<dbReference type="EMBL" id="JAMPKM010000077">
    <property type="protein sequence ID" value="MEP0821150.1"/>
    <property type="molecule type" value="Genomic_DNA"/>
</dbReference>
<dbReference type="Proteomes" id="UP001464891">
    <property type="component" value="Unassembled WGS sequence"/>
</dbReference>
<protein>
    <recommendedName>
        <fullName evidence="3">SPOR domain-containing protein</fullName>
    </recommendedName>
</protein>
<organism evidence="1 2">
    <name type="scientific">Trichocoleus desertorum GB2-A4</name>
    <dbReference type="NCBI Taxonomy" id="2933944"/>
    <lineage>
        <taxon>Bacteria</taxon>
        <taxon>Bacillati</taxon>
        <taxon>Cyanobacteriota</taxon>
        <taxon>Cyanophyceae</taxon>
        <taxon>Leptolyngbyales</taxon>
        <taxon>Trichocoleusaceae</taxon>
        <taxon>Trichocoleus</taxon>
    </lineage>
</organism>
<evidence type="ECO:0000313" key="2">
    <source>
        <dbReference type="Proteomes" id="UP001464891"/>
    </source>
</evidence>